<evidence type="ECO:0000313" key="2">
    <source>
        <dbReference type="Proteomes" id="UP000798046"/>
    </source>
</evidence>
<dbReference type="EMBL" id="VZRA01000002">
    <property type="protein sequence ID" value="KAB0670556.1"/>
    <property type="molecule type" value="Genomic_DNA"/>
</dbReference>
<comment type="caution">
    <text evidence="1">The sequence shown here is derived from an EMBL/GenBank/DDBJ whole genome shotgun (WGS) entry which is preliminary data.</text>
</comment>
<name>A0ABQ6TPJ3_9BACT</name>
<evidence type="ECO:0000313" key="1">
    <source>
        <dbReference type="EMBL" id="KAB0670556.1"/>
    </source>
</evidence>
<dbReference type="Proteomes" id="UP000798046">
    <property type="component" value="Unassembled WGS sequence"/>
</dbReference>
<proteinExistence type="predicted"/>
<keyword evidence="2" id="KW-1185">Reference proteome</keyword>
<organism evidence="1 2">
    <name type="scientific">Oryzomonas sagensis</name>
    <dbReference type="NCBI Taxonomy" id="2603857"/>
    <lineage>
        <taxon>Bacteria</taxon>
        <taxon>Pseudomonadati</taxon>
        <taxon>Thermodesulfobacteriota</taxon>
        <taxon>Desulfuromonadia</taxon>
        <taxon>Geobacterales</taxon>
        <taxon>Geobacteraceae</taxon>
        <taxon>Oryzomonas</taxon>
    </lineage>
</organism>
<gene>
    <name evidence="1" type="ORF">F6V30_10490</name>
</gene>
<accession>A0ABQ6TPJ3</accession>
<reference evidence="1 2" key="1">
    <citation type="journal article" date="2020" name="Microorganisms">
        <title>Description of Three Novel Members in the Family Geobacteraceae, Oryzomonas japonicum gen. nov., sp. nov., Oryzomonas sagensis sp. nov., and Oryzomonas ruber sp. nov.</title>
        <authorList>
            <person name="Xu Z."/>
            <person name="Masuda Y."/>
            <person name="Hayakawa C."/>
            <person name="Ushijima N."/>
            <person name="Kawano K."/>
            <person name="Shiratori Y."/>
            <person name="Senoo K."/>
            <person name="Itoh H."/>
        </authorList>
    </citation>
    <scope>NUCLEOTIDE SEQUENCE [LARGE SCALE GENOMIC DNA]</scope>
    <source>
        <strain evidence="1 2">Red100</strain>
    </source>
</reference>
<protein>
    <submittedName>
        <fullName evidence="1">Arsenic metallochaperone ArsD family protein</fullName>
    </submittedName>
</protein>
<sequence length="106" mass="11847">MSRHSTTRCPAFICFFRVCGQPDKGRCTVKIEIRNPAAYRFTGACGSCANPELVRIRVALLRVQKQAPAVPAERYGLAKKTGIYRRSSVARPGTLLPRPDKRYHNA</sequence>